<comment type="caution">
    <text evidence="4">The sequence shown here is derived from an EMBL/GenBank/DDBJ whole genome shotgun (WGS) entry which is preliminary data.</text>
</comment>
<dbReference type="Pfam" id="PF01464">
    <property type="entry name" value="SLT"/>
    <property type="match status" value="1"/>
</dbReference>
<dbReference type="Gene3D" id="1.10.530.10">
    <property type="match status" value="1"/>
</dbReference>
<dbReference type="RefSeq" id="WP_229891485.1">
    <property type="nucleotide sequence ID" value="NZ_BNBD01000011.1"/>
</dbReference>
<accession>A0A919EFD6</accession>
<evidence type="ECO:0000256" key="1">
    <source>
        <dbReference type="SAM" id="Coils"/>
    </source>
</evidence>
<evidence type="ECO:0000256" key="2">
    <source>
        <dbReference type="SAM" id="MobiDB-lite"/>
    </source>
</evidence>
<dbReference type="InterPro" id="IPR023346">
    <property type="entry name" value="Lysozyme-like_dom_sf"/>
</dbReference>
<feature type="domain" description="Transglycosylase SLT" evidence="3">
    <location>
        <begin position="1787"/>
        <end position="1861"/>
    </location>
</feature>
<gene>
    <name evidence="4" type="ORF">GCM10010218_48650</name>
</gene>
<dbReference type="SUPFAM" id="SSF53955">
    <property type="entry name" value="Lysozyme-like"/>
    <property type="match status" value="1"/>
</dbReference>
<dbReference type="Proteomes" id="UP000638313">
    <property type="component" value="Unassembled WGS sequence"/>
</dbReference>
<keyword evidence="1" id="KW-0175">Coiled coil</keyword>
<organism evidence="4 5">
    <name type="scientific">Streptomyces mashuensis</name>
    <dbReference type="NCBI Taxonomy" id="33904"/>
    <lineage>
        <taxon>Bacteria</taxon>
        <taxon>Bacillati</taxon>
        <taxon>Actinomycetota</taxon>
        <taxon>Actinomycetes</taxon>
        <taxon>Kitasatosporales</taxon>
        <taxon>Streptomycetaceae</taxon>
        <taxon>Streptomyces</taxon>
    </lineage>
</organism>
<proteinExistence type="predicted"/>
<name>A0A919EFD6_9ACTN</name>
<protein>
    <recommendedName>
        <fullName evidence="3">Transglycosylase SLT domain-containing protein</fullName>
    </recommendedName>
</protein>
<sequence length="1948" mass="208682">MASRGRAPVKVGSGFIEIYPELSKTGLSRMRTDLTRQMTRAGEQAGRAFSRSMGQGFAGIASLAAKQAKVAGKMTEKEALDTSNKLRQIERSLTRFHGEEAGQQFRTYRNLAKQREQLEQGTSAATRRAINDVVRANRLAVEESIRDERAKVQEKQRLEREAQAETRRRVAAERTEERALAREVAEVKREQVAAARQAAAEQKAAEREVQLATRQRLAEERLAIQMRTAALQNELRDLAVQRREYASTITANQRQLRGFMAEHRGSTKSAAEQWKALSQGTETFGTNLEQVGRSITQNLVAPLALAAGYVTKIGTQSADMQFLSSRGLERAGFNNKDVMKGIQSIQDFAVKTPFSLEDMTDKFQQLARNFQSYGDSTGESLKKSEKLIRGIADFAASYGVLDPERVKGAMYSADMMMDMSKLNTRSLKQFSRGTGIPINELAKMAGFKTSGKGDEDTEAKEFLAKVQERGEGVSSKSFFANFLKAYDTRKGVKGTAETLGTGSIGGALQAVKEQAQLNFGKQFGDFNPETGRFEWTELGERVRSLVARLGKLLEDPDFQHLTGGLLGQFVRALGLLLSGVEKTEGLLNDHPWLKDLVAKAVKLAAVLGPLAIAIGLATKTIGKLGKSFALPLKIIGGLAKGTRGAFRTGNQFLAGVTAGRGNFREAYRERRAESHDGDDRSVLRRGIDRMRGQDSRAEAVQLNTEAAERALREIDQKIQTVKAAIRSLNELRLTNLAESLGGETGASVKAGARDADQRIGSVRQGVQQLNAAGLGEITTKFRSFADAANAAEQQVKQTHGAVRDLNDGKLGMVRQQVEYLKDKSDTAKRHIAGVGSEVGDLNDRSLSQIRKRFASTLTPAVQGSHSQARDLNEKIKDINGRGLGSITSKVRTLRDALDQAEGKAGKLEGKIAAVNGLTGFGGGDGKGKGGRSKKHALGGVIPGYAPGVDNYPALLSPGEAILRPEVAHALGADTINQWNAAAARGQISRHAKGTAGKGTRKSGPWPLSILGELWDSINLGPAASTFGGGIQMASAGRAIGGTTGRNVGRWGSQAGGDAAGRGALNRFDNLREFATNRIPGLLRAAPTGIGNILGLVAGAVAPTAGQLFWDDIWKGRGNILQRGAKFTGDLLNPENLWQMIKDGVGGLWETVKSIGGLIEKVATDGPAAVLKEGIEAMKSMFSEMLAGVRDMIQTVQDLVSNPEEFAEEVWQNFWARAKEAMPNTEGLLKFANGGIVPGGYAPGNDSVHALLSPGEAVLRPEAARFLGHAAIQQLNAGAKSGSLSGTAQETTTSVAAPDASAFEEAAKQIVDAVESIEATLRQLRATSDAAWAQISQRVTTAVDGQLVPAYQRQGSFLSGPLSQGHRQFQSTNQGVWSDVQSTTGSASARVIDSFTRLRSGLQGLSGFFRQTGQAIESTWRSSMSYVGSSTRSTLAGPYNQGAVSMMSEMAKLAGTKAPLRTLAFARGGVVPGYQPGVDSVPAVLSPGEGILRPEVVRALGAETILHWNAVARRGGNAFAGGGIVGPARFGGQSGSDWVKRHKDDDYDGYASAFKAGWKDVVQPMLDTVGRTFGLSGDLAKRDFQAGRPWLEKWTSWVDEHTTGGGAVVKLALSEFEREAPMVGGAKYTDGALESWCADFVSWVVDHAGANAAYGGSPKGTPRNRWPAVAAWNSAMRHVPVAQSQPGDLLTYRGDGHINIKTGPDETVGGNESNSLKRTRGYWRTATAALRPTGGGSATSDGPVLNAWPGSIPKFVGSLGGGVDSAIGQYIAKAMALTGVSGPRWADGMATIIRRESGGNVRAVNNWDSNAKAGTPSKGLTQVIDPTFRAYHQPGTSWDIFDPVANIAASINYIRDRYGDISRVQQADPSKPPKGYWTGTTYASPGLALVGERGPELVNFRGGERVYNDAETRDLLGKRYEIHIHEAKAENTTQAVIRGLQYMEAMYAM</sequence>
<dbReference type="InterPro" id="IPR008258">
    <property type="entry name" value="Transglycosylase_SLT_dom_1"/>
</dbReference>
<evidence type="ECO:0000313" key="5">
    <source>
        <dbReference type="Proteomes" id="UP000638313"/>
    </source>
</evidence>
<reference evidence="4" key="1">
    <citation type="journal article" date="2014" name="Int. J. Syst. Evol. Microbiol.">
        <title>Complete genome sequence of Corynebacterium casei LMG S-19264T (=DSM 44701T), isolated from a smear-ripened cheese.</title>
        <authorList>
            <consortium name="US DOE Joint Genome Institute (JGI-PGF)"/>
            <person name="Walter F."/>
            <person name="Albersmeier A."/>
            <person name="Kalinowski J."/>
            <person name="Ruckert C."/>
        </authorList>
    </citation>
    <scope>NUCLEOTIDE SEQUENCE</scope>
    <source>
        <strain evidence="4">JCM 4059</strain>
    </source>
</reference>
<keyword evidence="5" id="KW-1185">Reference proteome</keyword>
<feature type="region of interest" description="Disordered" evidence="2">
    <location>
        <begin position="669"/>
        <end position="688"/>
    </location>
</feature>
<feature type="coiled-coil region" evidence="1">
    <location>
        <begin position="141"/>
        <end position="215"/>
    </location>
</feature>
<evidence type="ECO:0000313" key="4">
    <source>
        <dbReference type="EMBL" id="GHF61376.1"/>
    </source>
</evidence>
<reference evidence="4" key="2">
    <citation type="submission" date="2020-09" db="EMBL/GenBank/DDBJ databases">
        <authorList>
            <person name="Sun Q."/>
            <person name="Ohkuma M."/>
        </authorList>
    </citation>
    <scope>NUCLEOTIDE SEQUENCE</scope>
    <source>
        <strain evidence="4">JCM 4059</strain>
    </source>
</reference>
<evidence type="ECO:0000259" key="3">
    <source>
        <dbReference type="Pfam" id="PF01464"/>
    </source>
</evidence>
<dbReference type="EMBL" id="BNBD01000011">
    <property type="protein sequence ID" value="GHF61376.1"/>
    <property type="molecule type" value="Genomic_DNA"/>
</dbReference>
<dbReference type="CDD" id="cd13402">
    <property type="entry name" value="LT_TF-like"/>
    <property type="match status" value="1"/>
</dbReference>
<feature type="coiled-coil region" evidence="1">
    <location>
        <begin position="697"/>
        <end position="731"/>
    </location>
</feature>